<dbReference type="SUPFAM" id="SSF55874">
    <property type="entry name" value="ATPase domain of HSP90 chaperone/DNA topoisomerase II/histidine kinase"/>
    <property type="match status" value="1"/>
</dbReference>
<dbReference type="SUPFAM" id="SSF47226">
    <property type="entry name" value="Histidine-containing phosphotransfer domain, HPT domain"/>
    <property type="match status" value="1"/>
</dbReference>
<organism evidence="21 22">
    <name type="scientific">Marinobacterium iners DSM 11526</name>
    <dbReference type="NCBI Taxonomy" id="1122198"/>
    <lineage>
        <taxon>Bacteria</taxon>
        <taxon>Pseudomonadati</taxon>
        <taxon>Pseudomonadota</taxon>
        <taxon>Gammaproteobacteria</taxon>
        <taxon>Oceanospirillales</taxon>
        <taxon>Oceanospirillaceae</taxon>
        <taxon>Marinobacterium</taxon>
    </lineage>
</organism>
<dbReference type="GO" id="GO:0000155">
    <property type="term" value="F:phosphorelay sensor kinase activity"/>
    <property type="evidence" value="ECO:0007669"/>
    <property type="project" value="InterPro"/>
</dbReference>
<dbReference type="SMART" id="SM00387">
    <property type="entry name" value="HATPase_c"/>
    <property type="match status" value="1"/>
</dbReference>
<dbReference type="PRINTS" id="PR00344">
    <property type="entry name" value="BCTRLSENSOR"/>
</dbReference>
<keyword evidence="14 17" id="KW-0472">Membrane</keyword>
<keyword evidence="6 15" id="KW-0597">Phosphoprotein</keyword>
<dbReference type="GO" id="GO:0005886">
    <property type="term" value="C:plasma membrane"/>
    <property type="evidence" value="ECO:0007669"/>
    <property type="project" value="UniProtKB-SubCell"/>
</dbReference>
<keyword evidence="16" id="KW-0175">Coiled coil</keyword>
<dbReference type="Gene3D" id="3.30.565.10">
    <property type="entry name" value="Histidine kinase-like ATPase, C-terminal domain"/>
    <property type="match status" value="1"/>
</dbReference>
<dbReference type="PROSITE" id="PS50885">
    <property type="entry name" value="HAMP"/>
    <property type="match status" value="1"/>
</dbReference>
<evidence type="ECO:0000256" key="14">
    <source>
        <dbReference type="ARBA" id="ARBA00023136"/>
    </source>
</evidence>
<dbReference type="InterPro" id="IPR004358">
    <property type="entry name" value="Sig_transdc_His_kin-like_C"/>
</dbReference>
<keyword evidence="10 21" id="KW-0418">Kinase</keyword>
<dbReference type="CDD" id="cd00082">
    <property type="entry name" value="HisKA"/>
    <property type="match status" value="1"/>
</dbReference>
<keyword evidence="4" id="KW-1003">Cell membrane</keyword>
<evidence type="ECO:0000259" key="19">
    <source>
        <dbReference type="PROSITE" id="PS50110"/>
    </source>
</evidence>
<dbReference type="InterPro" id="IPR036097">
    <property type="entry name" value="HisK_dim/P_sf"/>
</dbReference>
<dbReference type="RefSeq" id="WP_091826779.1">
    <property type="nucleotide sequence ID" value="NZ_FNRJ01000009.1"/>
</dbReference>
<dbReference type="OrthoDB" id="6724607at2"/>
<dbReference type="PROSITE" id="PS50109">
    <property type="entry name" value="HIS_KIN"/>
    <property type="match status" value="1"/>
</dbReference>
<keyword evidence="9" id="KW-0547">Nucleotide-binding</keyword>
<dbReference type="InterPro" id="IPR019247">
    <property type="entry name" value="Histidine_kinase_BarA_N"/>
</dbReference>
<evidence type="ECO:0000256" key="4">
    <source>
        <dbReference type="ARBA" id="ARBA00022475"/>
    </source>
</evidence>
<evidence type="ECO:0000256" key="3">
    <source>
        <dbReference type="ARBA" id="ARBA00012438"/>
    </source>
</evidence>
<dbReference type="InterPro" id="IPR003661">
    <property type="entry name" value="HisK_dim/P_dom"/>
</dbReference>
<evidence type="ECO:0000256" key="9">
    <source>
        <dbReference type="ARBA" id="ARBA00022741"/>
    </source>
</evidence>
<dbReference type="Pfam" id="PF00072">
    <property type="entry name" value="Response_reg"/>
    <property type="match status" value="1"/>
</dbReference>
<dbReference type="InterPro" id="IPR003660">
    <property type="entry name" value="HAMP_dom"/>
</dbReference>
<dbReference type="EC" id="2.7.13.3" evidence="3"/>
<keyword evidence="12 17" id="KW-1133">Transmembrane helix</keyword>
<evidence type="ECO:0000313" key="22">
    <source>
        <dbReference type="Proteomes" id="UP000242469"/>
    </source>
</evidence>
<dbReference type="GO" id="GO:0005524">
    <property type="term" value="F:ATP binding"/>
    <property type="evidence" value="ECO:0007669"/>
    <property type="project" value="UniProtKB-KW"/>
</dbReference>
<accession>A0A1H4EQ04</accession>
<dbReference type="Pfam" id="PF02518">
    <property type="entry name" value="HATPase_c"/>
    <property type="match status" value="1"/>
</dbReference>
<evidence type="ECO:0000256" key="11">
    <source>
        <dbReference type="ARBA" id="ARBA00022840"/>
    </source>
</evidence>
<dbReference type="FunFam" id="3.30.565.10:FF:000010">
    <property type="entry name" value="Sensor histidine kinase RcsC"/>
    <property type="match status" value="1"/>
</dbReference>
<dbReference type="Gene3D" id="1.10.287.130">
    <property type="match status" value="1"/>
</dbReference>
<dbReference type="Pfam" id="PF09984">
    <property type="entry name" value="sCache_4"/>
    <property type="match status" value="1"/>
</dbReference>
<keyword evidence="7" id="KW-0808">Transferase</keyword>
<keyword evidence="8 17" id="KW-0812">Transmembrane</keyword>
<evidence type="ECO:0000313" key="21">
    <source>
        <dbReference type="EMBL" id="SEA87091.1"/>
    </source>
</evidence>
<keyword evidence="5" id="KW-0997">Cell inner membrane</keyword>
<comment type="subcellular location">
    <subcellularLocation>
        <location evidence="2">Cell inner membrane</location>
        <topology evidence="2">Multi-pass membrane protein</topology>
    </subcellularLocation>
</comment>
<keyword evidence="11" id="KW-0067">ATP-binding</keyword>
<dbReference type="Proteomes" id="UP000242469">
    <property type="component" value="Unassembled WGS sequence"/>
</dbReference>
<sequence length="765" mass="85143">MPGTRSRLSIRHRVLLLSIIPMLVLATILGSYFIYSRLSDNTDKLIERGKIMVDLLASAAEFGVISGNQYQLRVLSQKTRYSHAEVLDVLFYDDTFNLLHRSGQFAVELSAESPALQSTSGQWIFLSPIFSSALLADNNPELSIHAPEPERIGWVAVVLSAHNNIATRQEMLRNSLLLISLGLMLTAILASRFGRRITQPIRGLSQVVERLEAGHLDTRAATTHTAGELGLLARGINRMAARIQASSQEQEQQINRATRQLTSTLRHLERQNEELTVARREADKANRSKDEFLARMSHELRTPLTSVLGFSRLLEQTEQSAEQRHYCSIINQTSSLLLTIIDDILDFSRLQSDAIQLEQIPFDPTLYFNNLLQMQAPMALEKGLQLRSELDPELPPALLGDPTRIGQILTNLLSNAIKFTDYGEVCFRVRSLRQDSVCHIELSVQDTGIGISEQQQQHLFKAFIQADNTISRRFGGSGLGLVIAHRLTLLMGGDIRLSSEKGKGTCVHVSLSLPLADADTVVSPLYPAEPIPHAASSYQLPCKLRVLLAEDNEFNRILLTKALGQAGAEVIEARTGVEALQIFHKQPIDMVLMDVHMPQMDGIRASHEIRRHSDSLPIIALTANVMTHEHEALLEAGVNEILLKPVDLSTLFRLMSLHCPVDEDAVATLSDYAPMPALLDQVDTGELHTELQHQAQSVCAAVRSGQFDQIRTHSHQLLGLAGLYQLPELETVVAELHQAAVAHDLEACWRNSHRLTRLIEHHQYV</sequence>
<dbReference type="SMART" id="SM00448">
    <property type="entry name" value="REC"/>
    <property type="match status" value="1"/>
</dbReference>
<dbReference type="InterPro" id="IPR036641">
    <property type="entry name" value="HPT_dom_sf"/>
</dbReference>
<dbReference type="SUPFAM" id="SSF158472">
    <property type="entry name" value="HAMP domain-like"/>
    <property type="match status" value="1"/>
</dbReference>
<dbReference type="SMART" id="SM00388">
    <property type="entry name" value="HisKA"/>
    <property type="match status" value="1"/>
</dbReference>
<keyword evidence="13" id="KW-0902">Two-component regulatory system</keyword>
<evidence type="ECO:0000256" key="17">
    <source>
        <dbReference type="SAM" id="Phobius"/>
    </source>
</evidence>
<evidence type="ECO:0000256" key="10">
    <source>
        <dbReference type="ARBA" id="ARBA00022777"/>
    </source>
</evidence>
<dbReference type="Gene3D" id="6.10.340.10">
    <property type="match status" value="1"/>
</dbReference>
<evidence type="ECO:0000256" key="15">
    <source>
        <dbReference type="PROSITE-ProRule" id="PRU00169"/>
    </source>
</evidence>
<dbReference type="STRING" id="1122198.SAMN02745729_10913"/>
<feature type="domain" description="HAMP" evidence="20">
    <location>
        <begin position="195"/>
        <end position="248"/>
    </location>
</feature>
<dbReference type="CDD" id="cd17546">
    <property type="entry name" value="REC_hyHK_CKI1_RcsC-like"/>
    <property type="match status" value="1"/>
</dbReference>
<feature type="domain" description="Histidine kinase" evidence="18">
    <location>
        <begin position="295"/>
        <end position="515"/>
    </location>
</feature>
<evidence type="ECO:0000256" key="16">
    <source>
        <dbReference type="SAM" id="Coils"/>
    </source>
</evidence>
<dbReference type="PROSITE" id="PS50110">
    <property type="entry name" value="RESPONSE_REGULATORY"/>
    <property type="match status" value="1"/>
</dbReference>
<evidence type="ECO:0000256" key="7">
    <source>
        <dbReference type="ARBA" id="ARBA00022679"/>
    </source>
</evidence>
<evidence type="ECO:0000256" key="6">
    <source>
        <dbReference type="ARBA" id="ARBA00022553"/>
    </source>
</evidence>
<reference evidence="22" key="1">
    <citation type="submission" date="2016-10" db="EMBL/GenBank/DDBJ databases">
        <authorList>
            <person name="Varghese N."/>
            <person name="Submissions S."/>
        </authorList>
    </citation>
    <scope>NUCLEOTIDE SEQUENCE [LARGE SCALE GENOMIC DNA]</scope>
    <source>
        <strain evidence="22">DSM 11526</strain>
    </source>
</reference>
<gene>
    <name evidence="21" type="ORF">SAMN02745729_10913</name>
</gene>
<dbReference type="Gene3D" id="3.40.50.2300">
    <property type="match status" value="1"/>
</dbReference>
<evidence type="ECO:0000256" key="1">
    <source>
        <dbReference type="ARBA" id="ARBA00000085"/>
    </source>
</evidence>
<dbReference type="InterPro" id="IPR001789">
    <property type="entry name" value="Sig_transdc_resp-reg_receiver"/>
</dbReference>
<keyword evidence="22" id="KW-1185">Reference proteome</keyword>
<evidence type="ECO:0000259" key="18">
    <source>
        <dbReference type="PROSITE" id="PS50109"/>
    </source>
</evidence>
<evidence type="ECO:0000256" key="8">
    <source>
        <dbReference type="ARBA" id="ARBA00022692"/>
    </source>
</evidence>
<dbReference type="FunFam" id="1.10.287.130:FF:000004">
    <property type="entry name" value="Ethylene receptor 1"/>
    <property type="match status" value="1"/>
</dbReference>
<protein>
    <recommendedName>
        <fullName evidence="3">histidine kinase</fullName>
        <ecNumber evidence="3">2.7.13.3</ecNumber>
    </recommendedName>
</protein>
<dbReference type="CDD" id="cd06225">
    <property type="entry name" value="HAMP"/>
    <property type="match status" value="1"/>
</dbReference>
<dbReference type="SUPFAM" id="SSF52172">
    <property type="entry name" value="CheY-like"/>
    <property type="match status" value="1"/>
</dbReference>
<name>A0A1H4EQ04_9GAMM</name>
<feature type="transmembrane region" description="Helical" evidence="17">
    <location>
        <begin position="14"/>
        <end position="35"/>
    </location>
</feature>
<evidence type="ECO:0000256" key="12">
    <source>
        <dbReference type="ARBA" id="ARBA00022989"/>
    </source>
</evidence>
<dbReference type="SUPFAM" id="SSF47384">
    <property type="entry name" value="Homodimeric domain of signal transducing histidine kinase"/>
    <property type="match status" value="1"/>
</dbReference>
<evidence type="ECO:0000256" key="13">
    <source>
        <dbReference type="ARBA" id="ARBA00023012"/>
    </source>
</evidence>
<feature type="modified residue" description="4-aspartylphosphate" evidence="15">
    <location>
        <position position="594"/>
    </location>
</feature>
<dbReference type="CDD" id="cd16922">
    <property type="entry name" value="HATPase_EvgS-ArcB-TorS-like"/>
    <property type="match status" value="1"/>
</dbReference>
<dbReference type="AlphaFoldDB" id="A0A1H4EQ04"/>
<dbReference type="Pfam" id="PF00672">
    <property type="entry name" value="HAMP"/>
    <property type="match status" value="1"/>
</dbReference>
<dbReference type="InterPro" id="IPR011006">
    <property type="entry name" value="CheY-like_superfamily"/>
</dbReference>
<evidence type="ECO:0000259" key="20">
    <source>
        <dbReference type="PROSITE" id="PS50885"/>
    </source>
</evidence>
<dbReference type="Pfam" id="PF00512">
    <property type="entry name" value="HisKA"/>
    <property type="match status" value="1"/>
</dbReference>
<feature type="coiled-coil region" evidence="16">
    <location>
        <begin position="240"/>
        <end position="288"/>
    </location>
</feature>
<comment type="catalytic activity">
    <reaction evidence="1">
        <text>ATP + protein L-histidine = ADP + protein N-phospho-L-histidine.</text>
        <dbReference type="EC" id="2.7.13.3"/>
    </reaction>
</comment>
<dbReference type="PANTHER" id="PTHR45339">
    <property type="entry name" value="HYBRID SIGNAL TRANSDUCTION HISTIDINE KINASE J"/>
    <property type="match status" value="1"/>
</dbReference>
<evidence type="ECO:0000256" key="5">
    <source>
        <dbReference type="ARBA" id="ARBA00022519"/>
    </source>
</evidence>
<feature type="domain" description="Response regulatory" evidence="19">
    <location>
        <begin position="545"/>
        <end position="659"/>
    </location>
</feature>
<dbReference type="InterPro" id="IPR003594">
    <property type="entry name" value="HATPase_dom"/>
</dbReference>
<proteinExistence type="predicted"/>
<dbReference type="EMBL" id="FNRJ01000009">
    <property type="protein sequence ID" value="SEA87091.1"/>
    <property type="molecule type" value="Genomic_DNA"/>
</dbReference>
<dbReference type="SMART" id="SM00304">
    <property type="entry name" value="HAMP"/>
    <property type="match status" value="1"/>
</dbReference>
<evidence type="ECO:0000256" key="2">
    <source>
        <dbReference type="ARBA" id="ARBA00004429"/>
    </source>
</evidence>
<dbReference type="InterPro" id="IPR005467">
    <property type="entry name" value="His_kinase_dom"/>
</dbReference>
<dbReference type="InterPro" id="IPR036890">
    <property type="entry name" value="HATPase_C_sf"/>
</dbReference>
<dbReference type="PANTHER" id="PTHR45339:SF1">
    <property type="entry name" value="HYBRID SIGNAL TRANSDUCTION HISTIDINE KINASE J"/>
    <property type="match status" value="1"/>
</dbReference>